<evidence type="ECO:0000256" key="1">
    <source>
        <dbReference type="SAM" id="MobiDB-lite"/>
    </source>
</evidence>
<dbReference type="Proteomes" id="UP000053676">
    <property type="component" value="Unassembled WGS sequence"/>
</dbReference>
<feature type="non-terminal residue" evidence="2">
    <location>
        <position position="85"/>
    </location>
</feature>
<name>W2TJI7_NECAM</name>
<dbReference type="STRING" id="51031.W2TJI7"/>
<proteinExistence type="predicted"/>
<gene>
    <name evidence="2" type="ORF">NECAME_02230</name>
</gene>
<dbReference type="OrthoDB" id="10265969at2759"/>
<reference evidence="3" key="1">
    <citation type="journal article" date="2014" name="Nat. Genet.">
        <title>Genome of the human hookworm Necator americanus.</title>
        <authorList>
            <person name="Tang Y.T."/>
            <person name="Gao X."/>
            <person name="Rosa B.A."/>
            <person name="Abubucker S."/>
            <person name="Hallsworth-Pepin K."/>
            <person name="Martin J."/>
            <person name="Tyagi R."/>
            <person name="Heizer E."/>
            <person name="Zhang X."/>
            <person name="Bhonagiri-Palsikar V."/>
            <person name="Minx P."/>
            <person name="Warren W.C."/>
            <person name="Wang Q."/>
            <person name="Zhan B."/>
            <person name="Hotez P.J."/>
            <person name="Sternberg P.W."/>
            <person name="Dougall A."/>
            <person name="Gaze S.T."/>
            <person name="Mulvenna J."/>
            <person name="Sotillo J."/>
            <person name="Ranganathan S."/>
            <person name="Rabelo E.M."/>
            <person name="Wilson R.K."/>
            <person name="Felgner P.L."/>
            <person name="Bethony J."/>
            <person name="Hawdon J.M."/>
            <person name="Gasser R.B."/>
            <person name="Loukas A."/>
            <person name="Mitreva M."/>
        </authorList>
    </citation>
    <scope>NUCLEOTIDE SEQUENCE [LARGE SCALE GENOMIC DNA]</scope>
</reference>
<feature type="region of interest" description="Disordered" evidence="1">
    <location>
        <begin position="13"/>
        <end position="50"/>
    </location>
</feature>
<dbReference type="AlphaFoldDB" id="W2TJI7"/>
<feature type="compositionally biased region" description="Acidic residues" evidence="1">
    <location>
        <begin position="16"/>
        <end position="31"/>
    </location>
</feature>
<evidence type="ECO:0000313" key="3">
    <source>
        <dbReference type="Proteomes" id="UP000053676"/>
    </source>
</evidence>
<keyword evidence="3" id="KW-1185">Reference proteome</keyword>
<dbReference type="EMBL" id="KI658833">
    <property type="protein sequence ID" value="ETN81187.1"/>
    <property type="molecule type" value="Genomic_DNA"/>
</dbReference>
<accession>W2TJI7</accession>
<evidence type="ECO:0000313" key="2">
    <source>
        <dbReference type="EMBL" id="ETN81187.1"/>
    </source>
</evidence>
<organism evidence="2 3">
    <name type="scientific">Necator americanus</name>
    <name type="common">Human hookworm</name>
    <dbReference type="NCBI Taxonomy" id="51031"/>
    <lineage>
        <taxon>Eukaryota</taxon>
        <taxon>Metazoa</taxon>
        <taxon>Ecdysozoa</taxon>
        <taxon>Nematoda</taxon>
        <taxon>Chromadorea</taxon>
        <taxon>Rhabditida</taxon>
        <taxon>Rhabditina</taxon>
        <taxon>Rhabditomorpha</taxon>
        <taxon>Strongyloidea</taxon>
        <taxon>Ancylostomatidae</taxon>
        <taxon>Bunostominae</taxon>
        <taxon>Necator</taxon>
    </lineage>
</organism>
<sequence length="85" mass="9461">MFVSRDIQAEIIISSDSDEAPNQEEISDSEPELGVKPKRKRCSKVTANATRPVTRSSNASVWKRDVDIKDAAMSASVEDIVYFDK</sequence>
<dbReference type="KEGG" id="nai:NECAME_02230"/>
<protein>
    <submittedName>
        <fullName evidence="2">Uncharacterized protein</fullName>
    </submittedName>
</protein>